<dbReference type="GO" id="GO:0005737">
    <property type="term" value="C:cytoplasm"/>
    <property type="evidence" value="ECO:0007669"/>
    <property type="project" value="UniProtKB-ARBA"/>
</dbReference>
<protein>
    <recommendedName>
        <fullName evidence="1">glutathione transferase</fullName>
        <ecNumber evidence="1">2.5.1.18</ecNumber>
    </recommendedName>
    <alternativeName>
        <fullName evidence="5">GST class-sigma</fullName>
    </alternativeName>
</protein>
<dbReference type="EMBL" id="CADEPM010000004">
    <property type="protein sequence ID" value="CAB3404419.1"/>
    <property type="molecule type" value="Genomic_DNA"/>
</dbReference>
<feature type="domain" description="GST N-terminal" evidence="6">
    <location>
        <begin position="2"/>
        <end position="79"/>
    </location>
</feature>
<evidence type="ECO:0000259" key="6">
    <source>
        <dbReference type="PROSITE" id="PS50404"/>
    </source>
</evidence>
<evidence type="ECO:0000259" key="7">
    <source>
        <dbReference type="PROSITE" id="PS50405"/>
    </source>
</evidence>
<dbReference type="Pfam" id="PF14497">
    <property type="entry name" value="GST_C_3"/>
    <property type="match status" value="1"/>
</dbReference>
<reference evidence="8 9" key="1">
    <citation type="submission" date="2020-04" db="EMBL/GenBank/DDBJ databases">
        <authorList>
            <person name="Laetsch R D."/>
            <person name="Stevens L."/>
            <person name="Kumar S."/>
            <person name="Blaxter L. M."/>
        </authorList>
    </citation>
    <scope>NUCLEOTIDE SEQUENCE [LARGE SCALE GENOMIC DNA]</scope>
</reference>
<evidence type="ECO:0000256" key="5">
    <source>
        <dbReference type="ARBA" id="ARBA00078118"/>
    </source>
</evidence>
<dbReference type="Pfam" id="PF02798">
    <property type="entry name" value="GST_N"/>
    <property type="match status" value="1"/>
</dbReference>
<dbReference type="SFLD" id="SFLDG01205">
    <property type="entry name" value="AMPS.1"/>
    <property type="match status" value="1"/>
</dbReference>
<dbReference type="InterPro" id="IPR010987">
    <property type="entry name" value="Glutathione-S-Trfase_C-like"/>
</dbReference>
<dbReference type="InterPro" id="IPR004045">
    <property type="entry name" value="Glutathione_S-Trfase_N"/>
</dbReference>
<dbReference type="FunFam" id="3.40.30.10:FF:000189">
    <property type="entry name" value="Glutathione S-Transferase"/>
    <property type="match status" value="1"/>
</dbReference>
<sequence>MPEYKLYYFNGRGLGDVSRQLFALAGEKFEDVRVSSDDWPNLKKEMPFGQMPVLEVDGVKIPQSMAIARYLAKKFGYAGKTDYEQAIVDAFADQFKDFYIEAKTYYYTKLGLMDKDPEEEKKNALIPARDKFLPLIAKYLKQSKSGFLVDSGVTYADLIIVDNMRTLISLWPEYLKDYPEIKAWYDKVDSIPQIRKHLENSPNTGF</sequence>
<dbReference type="OrthoDB" id="414243at2759"/>
<dbReference type="SUPFAM" id="SSF47616">
    <property type="entry name" value="GST C-terminal domain-like"/>
    <property type="match status" value="1"/>
</dbReference>
<organism evidence="8 9">
    <name type="scientific">Caenorhabditis bovis</name>
    <dbReference type="NCBI Taxonomy" id="2654633"/>
    <lineage>
        <taxon>Eukaryota</taxon>
        <taxon>Metazoa</taxon>
        <taxon>Ecdysozoa</taxon>
        <taxon>Nematoda</taxon>
        <taxon>Chromadorea</taxon>
        <taxon>Rhabditida</taxon>
        <taxon>Rhabditina</taxon>
        <taxon>Rhabditomorpha</taxon>
        <taxon>Rhabditoidea</taxon>
        <taxon>Rhabditidae</taxon>
        <taxon>Peloderinae</taxon>
        <taxon>Caenorhabditis</taxon>
    </lineage>
</organism>
<comment type="similarity">
    <text evidence="3">Belongs to the GST superfamily. Sigma family.</text>
</comment>
<dbReference type="InterPro" id="IPR040079">
    <property type="entry name" value="Glutathione_S-Trfase"/>
</dbReference>
<evidence type="ECO:0000256" key="3">
    <source>
        <dbReference type="ARBA" id="ARBA00038317"/>
    </source>
</evidence>
<dbReference type="AlphaFoldDB" id="A0A8S1EW43"/>
<dbReference type="CDD" id="cd03192">
    <property type="entry name" value="GST_C_Sigma_like"/>
    <property type="match status" value="1"/>
</dbReference>
<evidence type="ECO:0000313" key="8">
    <source>
        <dbReference type="EMBL" id="CAB3404419.1"/>
    </source>
</evidence>
<dbReference type="InterPro" id="IPR004046">
    <property type="entry name" value="GST_C"/>
</dbReference>
<evidence type="ECO:0000256" key="1">
    <source>
        <dbReference type="ARBA" id="ARBA00012452"/>
    </source>
</evidence>
<dbReference type="InterPro" id="IPR036249">
    <property type="entry name" value="Thioredoxin-like_sf"/>
</dbReference>
<dbReference type="InterPro" id="IPR050213">
    <property type="entry name" value="GST_superfamily"/>
</dbReference>
<keyword evidence="2" id="KW-0808">Transferase</keyword>
<dbReference type="PROSITE" id="PS50404">
    <property type="entry name" value="GST_NTER"/>
    <property type="match status" value="1"/>
</dbReference>
<dbReference type="SUPFAM" id="SSF52833">
    <property type="entry name" value="Thioredoxin-like"/>
    <property type="match status" value="1"/>
</dbReference>
<dbReference type="CDD" id="cd03039">
    <property type="entry name" value="GST_N_Sigma_like"/>
    <property type="match status" value="1"/>
</dbReference>
<evidence type="ECO:0000256" key="2">
    <source>
        <dbReference type="ARBA" id="ARBA00022679"/>
    </source>
</evidence>
<dbReference type="PANTHER" id="PTHR11571">
    <property type="entry name" value="GLUTATHIONE S-TRANSFERASE"/>
    <property type="match status" value="1"/>
</dbReference>
<dbReference type="InterPro" id="IPR036282">
    <property type="entry name" value="Glutathione-S-Trfase_C_sf"/>
</dbReference>
<dbReference type="Gene3D" id="1.20.1050.10">
    <property type="match status" value="1"/>
</dbReference>
<proteinExistence type="inferred from homology"/>
<evidence type="ECO:0000313" key="9">
    <source>
        <dbReference type="Proteomes" id="UP000494206"/>
    </source>
</evidence>
<name>A0A8S1EW43_9PELO</name>
<dbReference type="Proteomes" id="UP000494206">
    <property type="component" value="Unassembled WGS sequence"/>
</dbReference>
<accession>A0A8S1EW43</accession>
<comment type="catalytic activity">
    <reaction evidence="4">
        <text>RX + glutathione = an S-substituted glutathione + a halide anion + H(+)</text>
        <dbReference type="Rhea" id="RHEA:16437"/>
        <dbReference type="ChEBI" id="CHEBI:15378"/>
        <dbReference type="ChEBI" id="CHEBI:16042"/>
        <dbReference type="ChEBI" id="CHEBI:17792"/>
        <dbReference type="ChEBI" id="CHEBI:57925"/>
        <dbReference type="ChEBI" id="CHEBI:90779"/>
        <dbReference type="EC" id="2.5.1.18"/>
    </reaction>
</comment>
<gene>
    <name evidence="8" type="ORF">CBOVIS_LOCUS6760</name>
</gene>
<evidence type="ECO:0000256" key="4">
    <source>
        <dbReference type="ARBA" id="ARBA00047960"/>
    </source>
</evidence>
<dbReference type="FunFam" id="1.20.1050.10:FF:000031">
    <property type="entry name" value="Glutathione S-Transferase"/>
    <property type="match status" value="1"/>
</dbReference>
<keyword evidence="9" id="KW-1185">Reference proteome</keyword>
<dbReference type="EC" id="2.5.1.18" evidence="1"/>
<dbReference type="PANTHER" id="PTHR11571:SF127">
    <property type="entry name" value="GLUTATHIONE S-TRANSFERASE"/>
    <property type="match status" value="1"/>
</dbReference>
<dbReference type="Gene3D" id="3.40.30.10">
    <property type="entry name" value="Glutaredoxin"/>
    <property type="match status" value="1"/>
</dbReference>
<comment type="caution">
    <text evidence="8">The sequence shown here is derived from an EMBL/GenBank/DDBJ whole genome shotgun (WGS) entry which is preliminary data.</text>
</comment>
<dbReference type="SFLD" id="SFLDS00019">
    <property type="entry name" value="Glutathione_Transferase_(cytos"/>
    <property type="match status" value="1"/>
</dbReference>
<dbReference type="PROSITE" id="PS50405">
    <property type="entry name" value="GST_CTER"/>
    <property type="match status" value="1"/>
</dbReference>
<dbReference type="SFLD" id="SFLDG00363">
    <property type="entry name" value="AMPS_(cytGST):_Alpha-__Mu-__Pi"/>
    <property type="match status" value="1"/>
</dbReference>
<dbReference type="GO" id="GO:0004364">
    <property type="term" value="F:glutathione transferase activity"/>
    <property type="evidence" value="ECO:0007669"/>
    <property type="project" value="UniProtKB-EC"/>
</dbReference>
<dbReference type="GO" id="GO:0006749">
    <property type="term" value="P:glutathione metabolic process"/>
    <property type="evidence" value="ECO:0007669"/>
    <property type="project" value="TreeGrafter"/>
</dbReference>
<feature type="domain" description="GST C-terminal" evidence="7">
    <location>
        <begin position="81"/>
        <end position="206"/>
    </location>
</feature>